<dbReference type="SUPFAM" id="SSF55961">
    <property type="entry name" value="Bet v1-like"/>
    <property type="match status" value="1"/>
</dbReference>
<dbReference type="OrthoDB" id="4350688at2"/>
<keyword evidence="3" id="KW-1185">Reference proteome</keyword>
<gene>
    <name evidence="2" type="ORF">SAMN05216252_102558</name>
</gene>
<dbReference type="Proteomes" id="UP000198280">
    <property type="component" value="Unassembled WGS sequence"/>
</dbReference>
<reference evidence="2 3" key="1">
    <citation type="submission" date="2017-06" db="EMBL/GenBank/DDBJ databases">
        <authorList>
            <person name="Kim H.J."/>
            <person name="Triplett B.A."/>
        </authorList>
    </citation>
    <scope>NUCLEOTIDE SEQUENCE [LARGE SCALE GENOMIC DNA]</scope>
    <source>
        <strain evidence="2 3">CGMCC 4.1858</strain>
    </source>
</reference>
<dbReference type="InterPro" id="IPR010419">
    <property type="entry name" value="CO_DH_gsu"/>
</dbReference>
<proteinExistence type="predicted"/>
<evidence type="ECO:0000313" key="3">
    <source>
        <dbReference type="Proteomes" id="UP000198280"/>
    </source>
</evidence>
<organism evidence="2 3">
    <name type="scientific">Actinacidiphila glaucinigra</name>
    <dbReference type="NCBI Taxonomy" id="235986"/>
    <lineage>
        <taxon>Bacteria</taxon>
        <taxon>Bacillati</taxon>
        <taxon>Actinomycetota</taxon>
        <taxon>Actinomycetes</taxon>
        <taxon>Kitasatosporales</taxon>
        <taxon>Streptomycetaceae</taxon>
        <taxon>Actinacidiphila</taxon>
    </lineage>
</organism>
<dbReference type="Pfam" id="PF06240">
    <property type="entry name" value="COXG"/>
    <property type="match status" value="1"/>
</dbReference>
<name>A0A239BDZ6_9ACTN</name>
<feature type="region of interest" description="Disordered" evidence="1">
    <location>
        <begin position="193"/>
        <end position="221"/>
    </location>
</feature>
<evidence type="ECO:0000256" key="1">
    <source>
        <dbReference type="SAM" id="MobiDB-lite"/>
    </source>
</evidence>
<evidence type="ECO:0000313" key="2">
    <source>
        <dbReference type="EMBL" id="SNS05781.1"/>
    </source>
</evidence>
<dbReference type="PANTHER" id="PTHR38588:SF1">
    <property type="entry name" value="BLL0334 PROTEIN"/>
    <property type="match status" value="1"/>
</dbReference>
<protein>
    <submittedName>
        <fullName evidence="2">Carbon monoxide dehydrogenase subunit G</fullName>
    </submittedName>
</protein>
<dbReference type="AlphaFoldDB" id="A0A239BDZ6"/>
<feature type="region of interest" description="Disordered" evidence="1">
    <location>
        <begin position="238"/>
        <end position="258"/>
    </location>
</feature>
<feature type="compositionally biased region" description="Low complexity" evidence="1">
    <location>
        <begin position="201"/>
        <end position="220"/>
    </location>
</feature>
<dbReference type="Gene3D" id="3.30.530.20">
    <property type="match status" value="1"/>
</dbReference>
<accession>A0A239BDZ6</accession>
<dbReference type="InterPro" id="IPR023393">
    <property type="entry name" value="START-like_dom_sf"/>
</dbReference>
<dbReference type="RefSeq" id="WP_089222661.1">
    <property type="nucleotide sequence ID" value="NZ_FZOF01000002.1"/>
</dbReference>
<dbReference type="PANTHER" id="PTHR38588">
    <property type="entry name" value="BLL0334 PROTEIN"/>
    <property type="match status" value="1"/>
</dbReference>
<sequence>MEPHEVFVPFPAETIRRSLADLERVARCVPGLQRDAGAEDGLAGRLRLRIGGSTITYRGTLRLVPRGGGLAVEGEAVEARGAGTVKLALELGVDGVSGGALLTVTGSVQADGRLADHDEATVTAAGHRLLDRFVAALTSDLEEHAPAGAPESPAEPSAADTVEDLTDDLPAQLDEFAGHDAEELQEMQELPEPQDADGEAAGEVPPAGGAAAGVPEDPAGIDLPAEAAHARRTLIGRSAEEVDHAPPRGRYAPVPAPQSGAATASLRRYAPAAAALLLSAVVAGRVLRRRRRSFP</sequence>
<dbReference type="EMBL" id="FZOF01000002">
    <property type="protein sequence ID" value="SNS05781.1"/>
    <property type="molecule type" value="Genomic_DNA"/>
</dbReference>